<evidence type="ECO:0000313" key="2">
    <source>
        <dbReference type="EMBL" id="NXW05293.1"/>
    </source>
</evidence>
<feature type="region of interest" description="Disordered" evidence="1">
    <location>
        <begin position="1"/>
        <end position="45"/>
    </location>
</feature>
<dbReference type="InterPro" id="IPR011989">
    <property type="entry name" value="ARM-like"/>
</dbReference>
<dbReference type="EMBL" id="VZZT01000874">
    <property type="protein sequence ID" value="NXW05293.1"/>
    <property type="molecule type" value="Genomic_DNA"/>
</dbReference>
<dbReference type="PANTHER" id="PTHR21207">
    <property type="entry name" value="PARKIN COREGULATED GENE PROTEIN PARK2 COREGULATED"/>
    <property type="match status" value="1"/>
</dbReference>
<accession>A0A7L3YVL1</accession>
<feature type="non-terminal residue" evidence="2">
    <location>
        <position position="214"/>
    </location>
</feature>
<dbReference type="Gene3D" id="1.25.10.10">
    <property type="entry name" value="Leucine-rich Repeat Variant"/>
    <property type="match status" value="1"/>
</dbReference>
<sequence length="214" mass="23682">DVLRMSSGIQIKPKTAVQKSKTSSPLPCSPEPAIKPQPKPSDKLNPKTIDPVSVLAINCILLYVNLLKLYSLYRLVHGSVKHRLQWECLPETVSFDPLLVTLAEGLRETKHPYTFVSKEGFKELLTVEGATEKAIPLLPRLVPVLKAALAHSDDEVFGRGLDALVQLSAVVGPSLNDQLKHLLTNLSRRLMDKKFREKITVALQKLEQHGGKVS</sequence>
<dbReference type="SUPFAM" id="SSF48371">
    <property type="entry name" value="ARM repeat"/>
    <property type="match status" value="1"/>
</dbReference>
<keyword evidence="3" id="KW-1185">Reference proteome</keyword>
<reference evidence="2 3" key="1">
    <citation type="submission" date="2019-09" db="EMBL/GenBank/DDBJ databases">
        <title>Bird 10,000 Genomes (B10K) Project - Family phase.</title>
        <authorList>
            <person name="Zhang G."/>
        </authorList>
    </citation>
    <scope>NUCLEOTIDE SEQUENCE [LARGE SCALE GENOMIC DNA]</scope>
    <source>
        <strain evidence="2">B10K-DU-006-09</strain>
        <tissue evidence="2">Muscle</tissue>
    </source>
</reference>
<protein>
    <submittedName>
        <fullName evidence="2">PACRL protein</fullName>
    </submittedName>
</protein>
<dbReference type="PANTHER" id="PTHR21207:SF1">
    <property type="entry name" value="PACRG-LIKE PROTEIN"/>
    <property type="match status" value="1"/>
</dbReference>
<organism evidence="2 3">
    <name type="scientific">Fregetta grallaria</name>
    <name type="common">White-bellied storm-petrel</name>
    <name type="synonym">Procellaria grallaria</name>
    <dbReference type="NCBI Taxonomy" id="79628"/>
    <lineage>
        <taxon>Eukaryota</taxon>
        <taxon>Metazoa</taxon>
        <taxon>Chordata</taxon>
        <taxon>Craniata</taxon>
        <taxon>Vertebrata</taxon>
        <taxon>Euteleostomi</taxon>
        <taxon>Archelosauria</taxon>
        <taxon>Archosauria</taxon>
        <taxon>Dinosauria</taxon>
        <taxon>Saurischia</taxon>
        <taxon>Theropoda</taxon>
        <taxon>Coelurosauria</taxon>
        <taxon>Aves</taxon>
        <taxon>Neognathae</taxon>
        <taxon>Neoaves</taxon>
        <taxon>Aequornithes</taxon>
        <taxon>Procellariiformes</taxon>
        <taxon>Hydrobatidae</taxon>
        <taxon>Fregetta</taxon>
    </lineage>
</organism>
<feature type="non-terminal residue" evidence="2">
    <location>
        <position position="1"/>
    </location>
</feature>
<feature type="compositionally biased region" description="Polar residues" evidence="1">
    <location>
        <begin position="17"/>
        <end position="26"/>
    </location>
</feature>
<feature type="compositionally biased region" description="Pro residues" evidence="1">
    <location>
        <begin position="27"/>
        <end position="39"/>
    </location>
</feature>
<evidence type="ECO:0000313" key="3">
    <source>
        <dbReference type="Proteomes" id="UP000563060"/>
    </source>
</evidence>
<dbReference type="InterPro" id="IPR016024">
    <property type="entry name" value="ARM-type_fold"/>
</dbReference>
<dbReference type="InterPro" id="IPR019399">
    <property type="entry name" value="Parkin_co-regulated_protein"/>
</dbReference>
<dbReference type="AlphaFoldDB" id="A0A7L3YVL1"/>
<dbReference type="Proteomes" id="UP000563060">
    <property type="component" value="Unassembled WGS sequence"/>
</dbReference>
<evidence type="ECO:0000256" key="1">
    <source>
        <dbReference type="SAM" id="MobiDB-lite"/>
    </source>
</evidence>
<gene>
    <name evidence="2" type="primary">Pacrgl</name>
    <name evidence="2" type="ORF">FREGRA_R04079</name>
</gene>
<name>A0A7L3YVL1_FREGA</name>
<comment type="caution">
    <text evidence="2">The sequence shown here is derived from an EMBL/GenBank/DDBJ whole genome shotgun (WGS) entry which is preliminary data.</text>
</comment>
<proteinExistence type="predicted"/>
<dbReference type="Pfam" id="PF10274">
    <property type="entry name" value="ParcG"/>
    <property type="match status" value="1"/>
</dbReference>